<evidence type="ECO:0000256" key="1">
    <source>
        <dbReference type="ARBA" id="ARBA00004127"/>
    </source>
</evidence>
<keyword evidence="4 6" id="KW-1133">Transmembrane helix</keyword>
<evidence type="ECO:0000256" key="6">
    <source>
        <dbReference type="SAM" id="Phobius"/>
    </source>
</evidence>
<evidence type="ECO:0000256" key="2">
    <source>
        <dbReference type="ARBA" id="ARBA00022448"/>
    </source>
</evidence>
<dbReference type="SUPFAM" id="SSF103473">
    <property type="entry name" value="MFS general substrate transporter"/>
    <property type="match status" value="1"/>
</dbReference>
<dbReference type="AlphaFoldDB" id="A0A914EPB8"/>
<evidence type="ECO:0000256" key="5">
    <source>
        <dbReference type="ARBA" id="ARBA00023136"/>
    </source>
</evidence>
<organism evidence="7 8">
    <name type="scientific">Acrobeloides nanus</name>
    <dbReference type="NCBI Taxonomy" id="290746"/>
    <lineage>
        <taxon>Eukaryota</taxon>
        <taxon>Metazoa</taxon>
        <taxon>Ecdysozoa</taxon>
        <taxon>Nematoda</taxon>
        <taxon>Chromadorea</taxon>
        <taxon>Rhabditida</taxon>
        <taxon>Tylenchina</taxon>
        <taxon>Cephalobomorpha</taxon>
        <taxon>Cephaloboidea</taxon>
        <taxon>Cephalobidae</taxon>
        <taxon>Acrobeloides</taxon>
    </lineage>
</organism>
<evidence type="ECO:0000313" key="8">
    <source>
        <dbReference type="WBParaSite" id="ACRNAN_scaffold9198.g31575.t1"/>
    </source>
</evidence>
<dbReference type="InterPro" id="IPR036259">
    <property type="entry name" value="MFS_trans_sf"/>
</dbReference>
<reference evidence="8" key="1">
    <citation type="submission" date="2022-11" db="UniProtKB">
        <authorList>
            <consortium name="WormBaseParasite"/>
        </authorList>
    </citation>
    <scope>IDENTIFICATION</scope>
</reference>
<dbReference type="Proteomes" id="UP000887540">
    <property type="component" value="Unplaced"/>
</dbReference>
<accession>A0A914EPB8</accession>
<keyword evidence="7" id="KW-1185">Reference proteome</keyword>
<name>A0A914EPB8_9BILA</name>
<protein>
    <submittedName>
        <fullName evidence="8">Major facilitator superfamily (MFS) profile domain-containing protein</fullName>
    </submittedName>
</protein>
<dbReference type="GO" id="GO:0022857">
    <property type="term" value="F:transmembrane transporter activity"/>
    <property type="evidence" value="ECO:0007669"/>
    <property type="project" value="InterPro"/>
</dbReference>
<keyword evidence="2" id="KW-0813">Transport</keyword>
<feature type="transmembrane region" description="Helical" evidence="6">
    <location>
        <begin position="137"/>
        <end position="160"/>
    </location>
</feature>
<feature type="transmembrane region" description="Helical" evidence="6">
    <location>
        <begin position="46"/>
        <end position="72"/>
    </location>
</feature>
<feature type="transmembrane region" description="Helical" evidence="6">
    <location>
        <begin position="233"/>
        <end position="261"/>
    </location>
</feature>
<feature type="transmembrane region" description="Helical" evidence="6">
    <location>
        <begin position="172"/>
        <end position="194"/>
    </location>
</feature>
<sequence>MTIALWPSNQNVVILVGRFLAGVGSTLQVIFTPIGYPGLQIYDKLFLNLYTTPAIVAVIIDLICFPLIVIFFKEHYAGLAESSSTDCIQKIKPPKPDMMASWLCYMTRFTQMFIDQNLELINSLFATTMFAYTKAQVVQATALAQALFNGLSFISYMSFIGINFTKFVNHRILTIAMLGVFISFHLITFPYPFLSGNIQTYTNKDAQNATTELVGCNIDQLSWCQHIAPVNPYIYFGAFVVLIGIAFSNLTVSLSTLFAEILGPRRQGTQQGFLQVSGGLGKMIGPLIASYLFTHYGPRVVWYMEILLVSMTILLLSVFYKRMVPLQKKVYPIT</sequence>
<dbReference type="InterPro" id="IPR051068">
    <property type="entry name" value="MFS_Domain-Containing_Protein"/>
</dbReference>
<proteinExistence type="predicted"/>
<feature type="transmembrane region" description="Helical" evidence="6">
    <location>
        <begin position="12"/>
        <end position="34"/>
    </location>
</feature>
<dbReference type="Pfam" id="PF07690">
    <property type="entry name" value="MFS_1"/>
    <property type="match status" value="1"/>
</dbReference>
<dbReference type="WBParaSite" id="ACRNAN_scaffold9198.g31575.t1">
    <property type="protein sequence ID" value="ACRNAN_scaffold9198.g31575.t1"/>
    <property type="gene ID" value="ACRNAN_scaffold9198.g31575"/>
</dbReference>
<dbReference type="GO" id="GO:0005765">
    <property type="term" value="C:lysosomal membrane"/>
    <property type="evidence" value="ECO:0007669"/>
    <property type="project" value="TreeGrafter"/>
</dbReference>
<dbReference type="PANTHER" id="PTHR23510:SF3">
    <property type="entry name" value="MAJOR FACILITATOR SUPERFAMILY DOMAIN-CONTAINING PROTEIN 8"/>
    <property type="match status" value="1"/>
</dbReference>
<evidence type="ECO:0000256" key="4">
    <source>
        <dbReference type="ARBA" id="ARBA00022989"/>
    </source>
</evidence>
<dbReference type="InterPro" id="IPR011701">
    <property type="entry name" value="MFS"/>
</dbReference>
<keyword evidence="3 6" id="KW-0812">Transmembrane</keyword>
<feature type="transmembrane region" description="Helical" evidence="6">
    <location>
        <begin position="300"/>
        <end position="320"/>
    </location>
</feature>
<evidence type="ECO:0000313" key="7">
    <source>
        <dbReference type="Proteomes" id="UP000887540"/>
    </source>
</evidence>
<evidence type="ECO:0000256" key="3">
    <source>
        <dbReference type="ARBA" id="ARBA00022692"/>
    </source>
</evidence>
<comment type="subcellular location">
    <subcellularLocation>
        <location evidence="1">Endomembrane system</location>
        <topology evidence="1">Multi-pass membrane protein</topology>
    </subcellularLocation>
</comment>
<dbReference type="GO" id="GO:0012505">
    <property type="term" value="C:endomembrane system"/>
    <property type="evidence" value="ECO:0007669"/>
    <property type="project" value="UniProtKB-SubCell"/>
</dbReference>
<dbReference type="Gene3D" id="1.20.1250.20">
    <property type="entry name" value="MFS general substrate transporter like domains"/>
    <property type="match status" value="1"/>
</dbReference>
<keyword evidence="5 6" id="KW-0472">Membrane</keyword>
<dbReference type="PANTHER" id="PTHR23510">
    <property type="entry name" value="INNER MEMBRANE TRANSPORT PROTEIN YAJR"/>
    <property type="match status" value="1"/>
</dbReference>